<dbReference type="PROSITE" id="PS50885">
    <property type="entry name" value="HAMP"/>
    <property type="match status" value="1"/>
</dbReference>
<dbReference type="EC" id="2.7.13.3" evidence="3"/>
<dbReference type="Pfam" id="PF00672">
    <property type="entry name" value="HAMP"/>
    <property type="match status" value="1"/>
</dbReference>
<dbReference type="Proteomes" id="UP000051562">
    <property type="component" value="Unassembled WGS sequence"/>
</dbReference>
<feature type="transmembrane region" description="Helical" evidence="11">
    <location>
        <begin position="174"/>
        <end position="195"/>
    </location>
</feature>
<dbReference type="EMBL" id="LMAR01000012">
    <property type="protein sequence ID" value="KQK31774.1"/>
    <property type="molecule type" value="Genomic_DNA"/>
</dbReference>
<organism evidence="14 16">
    <name type="scientific">Bosea thiooxidans</name>
    <dbReference type="NCBI Taxonomy" id="53254"/>
    <lineage>
        <taxon>Bacteria</taxon>
        <taxon>Pseudomonadati</taxon>
        <taxon>Pseudomonadota</taxon>
        <taxon>Alphaproteobacteria</taxon>
        <taxon>Hyphomicrobiales</taxon>
        <taxon>Boseaceae</taxon>
        <taxon>Bosea</taxon>
    </lineage>
</organism>
<dbReference type="CDD" id="cd06225">
    <property type="entry name" value="HAMP"/>
    <property type="match status" value="1"/>
</dbReference>
<dbReference type="SUPFAM" id="SSF47384">
    <property type="entry name" value="Homodimeric domain of signal transducing histidine kinase"/>
    <property type="match status" value="1"/>
</dbReference>
<evidence type="ECO:0000256" key="6">
    <source>
        <dbReference type="ARBA" id="ARBA00022679"/>
    </source>
</evidence>
<evidence type="ECO:0000256" key="10">
    <source>
        <dbReference type="SAM" id="MobiDB-lite"/>
    </source>
</evidence>
<dbReference type="EMBL" id="FUYX01000003">
    <property type="protein sequence ID" value="SKB57136.1"/>
    <property type="molecule type" value="Genomic_DNA"/>
</dbReference>
<comment type="subcellular location">
    <subcellularLocation>
        <location evidence="2">Cell membrane</location>
        <topology evidence="2">Multi-pass membrane protein</topology>
    </subcellularLocation>
</comment>
<feature type="domain" description="Histidine kinase" evidence="12">
    <location>
        <begin position="256"/>
        <end position="455"/>
    </location>
</feature>
<dbReference type="SUPFAM" id="SSF55874">
    <property type="entry name" value="ATPase domain of HSP90 chaperone/DNA topoisomerase II/histidine kinase"/>
    <property type="match status" value="1"/>
</dbReference>
<evidence type="ECO:0000256" key="5">
    <source>
        <dbReference type="ARBA" id="ARBA00022553"/>
    </source>
</evidence>
<dbReference type="GO" id="GO:0000155">
    <property type="term" value="F:phosphorelay sensor kinase activity"/>
    <property type="evidence" value="ECO:0007669"/>
    <property type="project" value="InterPro"/>
</dbReference>
<feature type="region of interest" description="Disordered" evidence="10">
    <location>
        <begin position="452"/>
        <end position="492"/>
    </location>
</feature>
<keyword evidence="16" id="KW-1185">Reference proteome</keyword>
<accession>A0A0Q3PPI4</accession>
<evidence type="ECO:0000256" key="9">
    <source>
        <dbReference type="ARBA" id="ARBA00022840"/>
    </source>
</evidence>
<keyword evidence="8 15" id="KW-0418">Kinase</keyword>
<dbReference type="SMART" id="SM00304">
    <property type="entry name" value="HAMP"/>
    <property type="match status" value="1"/>
</dbReference>
<dbReference type="InterPro" id="IPR004358">
    <property type="entry name" value="Sig_transdc_His_kin-like_C"/>
</dbReference>
<evidence type="ECO:0000313" key="17">
    <source>
        <dbReference type="Proteomes" id="UP000190130"/>
    </source>
</evidence>
<feature type="domain" description="HAMP" evidence="13">
    <location>
        <begin position="196"/>
        <end position="248"/>
    </location>
</feature>
<dbReference type="Pfam" id="PF02518">
    <property type="entry name" value="HATPase_c"/>
    <property type="match status" value="1"/>
</dbReference>
<dbReference type="GO" id="GO:0005524">
    <property type="term" value="F:ATP binding"/>
    <property type="evidence" value="ECO:0007669"/>
    <property type="project" value="UniProtKB-KW"/>
</dbReference>
<comment type="catalytic activity">
    <reaction evidence="1">
        <text>ATP + protein L-histidine = ADP + protein N-phospho-L-histidine.</text>
        <dbReference type="EC" id="2.7.13.3"/>
    </reaction>
</comment>
<dbReference type="InterPro" id="IPR003660">
    <property type="entry name" value="HAMP_dom"/>
</dbReference>
<feature type="transmembrane region" description="Helical" evidence="11">
    <location>
        <begin position="12"/>
        <end position="36"/>
    </location>
</feature>
<dbReference type="InterPro" id="IPR036890">
    <property type="entry name" value="HATPase_C_sf"/>
</dbReference>
<keyword evidence="5" id="KW-0597">Phosphoprotein</keyword>
<protein>
    <recommendedName>
        <fullName evidence="3">histidine kinase</fullName>
        <ecNumber evidence="3">2.7.13.3</ecNumber>
    </recommendedName>
</protein>
<dbReference type="InterPro" id="IPR003661">
    <property type="entry name" value="HisK_dim/P_dom"/>
</dbReference>
<dbReference type="InterPro" id="IPR005467">
    <property type="entry name" value="His_kinase_dom"/>
</dbReference>
<keyword evidence="11" id="KW-0812">Transmembrane</keyword>
<dbReference type="InterPro" id="IPR050980">
    <property type="entry name" value="2C_sensor_his_kinase"/>
</dbReference>
<dbReference type="InterPro" id="IPR003594">
    <property type="entry name" value="HATPase_dom"/>
</dbReference>
<evidence type="ECO:0000256" key="4">
    <source>
        <dbReference type="ARBA" id="ARBA00022475"/>
    </source>
</evidence>
<dbReference type="PANTHER" id="PTHR44936">
    <property type="entry name" value="SENSOR PROTEIN CREC"/>
    <property type="match status" value="1"/>
</dbReference>
<dbReference type="Pfam" id="PF00512">
    <property type="entry name" value="HisKA"/>
    <property type="match status" value="1"/>
</dbReference>
<dbReference type="Gene3D" id="3.30.565.10">
    <property type="entry name" value="Histidine kinase-like ATPase, C-terminal domain"/>
    <property type="match status" value="1"/>
</dbReference>
<name>A0A0Q3PPI4_9HYPH</name>
<evidence type="ECO:0000313" key="15">
    <source>
        <dbReference type="EMBL" id="SKB57136.1"/>
    </source>
</evidence>
<dbReference type="SMART" id="SM00387">
    <property type="entry name" value="HATPase_c"/>
    <property type="match status" value="1"/>
</dbReference>
<evidence type="ECO:0000256" key="8">
    <source>
        <dbReference type="ARBA" id="ARBA00022777"/>
    </source>
</evidence>
<evidence type="ECO:0000256" key="3">
    <source>
        <dbReference type="ARBA" id="ARBA00012438"/>
    </source>
</evidence>
<evidence type="ECO:0000313" key="14">
    <source>
        <dbReference type="EMBL" id="KQK31774.1"/>
    </source>
</evidence>
<keyword evidence="9" id="KW-0067">ATP-binding</keyword>
<reference evidence="14 16" key="1">
    <citation type="submission" date="2015-10" db="EMBL/GenBank/DDBJ databases">
        <title>Draft genome of Bosea thiooxidans.</title>
        <authorList>
            <person name="Wang X."/>
        </authorList>
    </citation>
    <scope>NUCLEOTIDE SEQUENCE [LARGE SCALE GENOMIC DNA]</scope>
    <source>
        <strain evidence="14 16">CGMCC 9174</strain>
    </source>
</reference>
<dbReference type="InterPro" id="IPR036097">
    <property type="entry name" value="HisK_dim/P_sf"/>
</dbReference>
<keyword evidence="11" id="KW-1133">Transmembrane helix</keyword>
<keyword evidence="4" id="KW-1003">Cell membrane</keyword>
<dbReference type="PANTHER" id="PTHR44936:SF10">
    <property type="entry name" value="SENSOR PROTEIN RSTB"/>
    <property type="match status" value="1"/>
</dbReference>
<dbReference type="PRINTS" id="PR00344">
    <property type="entry name" value="BCTRLSENSOR"/>
</dbReference>
<dbReference type="Gene3D" id="1.10.287.130">
    <property type="match status" value="1"/>
</dbReference>
<evidence type="ECO:0000256" key="1">
    <source>
        <dbReference type="ARBA" id="ARBA00000085"/>
    </source>
</evidence>
<evidence type="ECO:0000313" key="16">
    <source>
        <dbReference type="Proteomes" id="UP000051562"/>
    </source>
</evidence>
<evidence type="ECO:0000259" key="12">
    <source>
        <dbReference type="PROSITE" id="PS50109"/>
    </source>
</evidence>
<gene>
    <name evidence="14" type="ORF">ARD30_02525</name>
    <name evidence="15" type="ORF">SAMN05660750_01308</name>
</gene>
<reference evidence="15 17" key="2">
    <citation type="submission" date="2017-02" db="EMBL/GenBank/DDBJ databases">
        <authorList>
            <person name="Peterson S.W."/>
        </authorList>
    </citation>
    <scope>NUCLEOTIDE SEQUENCE [LARGE SCALE GENOMIC DNA]</scope>
    <source>
        <strain evidence="15 17">DSM 9653</strain>
    </source>
</reference>
<dbReference type="SUPFAM" id="SSF158472">
    <property type="entry name" value="HAMP domain-like"/>
    <property type="match status" value="1"/>
</dbReference>
<evidence type="ECO:0000259" key="13">
    <source>
        <dbReference type="PROSITE" id="PS50885"/>
    </source>
</evidence>
<evidence type="ECO:0000256" key="2">
    <source>
        <dbReference type="ARBA" id="ARBA00004651"/>
    </source>
</evidence>
<dbReference type="AlphaFoldDB" id="A0A0Q3PPI4"/>
<keyword evidence="7" id="KW-0547">Nucleotide-binding</keyword>
<dbReference type="RefSeq" id="WP_055726977.1">
    <property type="nucleotide sequence ID" value="NZ_FUYX01000003.1"/>
</dbReference>
<dbReference type="GO" id="GO:0005886">
    <property type="term" value="C:plasma membrane"/>
    <property type="evidence" value="ECO:0007669"/>
    <property type="project" value="UniProtKB-SubCell"/>
</dbReference>
<evidence type="ECO:0000256" key="11">
    <source>
        <dbReference type="SAM" id="Phobius"/>
    </source>
</evidence>
<keyword evidence="6" id="KW-0808">Transferase</keyword>
<evidence type="ECO:0000256" key="7">
    <source>
        <dbReference type="ARBA" id="ARBA00022741"/>
    </source>
</evidence>
<sequence length="492" mass="53244">MKKALSRLFPDTVAGQAILILVAALLAFHFLGYWAYRVGVESLATTARDRGLAERIVSIKRAIASLPQAPDRDRVAHDLSSASLEVHWSKVSLVLGTAPKTARTQAMEAHLRELVPDLAADSFRVGFADDGALGAGNADADAYRHMMLVSARLADGSWVNFSSSALGTTQHADWSVMAIAICFAVGIVVVALLLLRWATRPLRELAVAAERFSLDEAPHPLPERGPSEVRRAAQAFNTMRERIQHLVAERTQALAAVSHDLRTPITRLRLRSELLDDDATRRLIDADLGEMETMIDSTLEYLRGGISSEPIRPIDLVSVVETIVDEQIDQGRRIALGGIAHGRVLGRLTALKRAFWNLIGNAVKFGDTVTVEIRDTRTELIVIVADDGPGIPEADMERVFQPFARLEESRGRETGGSGLGLTIARAVIRSHGGEVLLSNHPEGGLKVRISLPKLKPSPDETAGDSVAGRRGSADSTTDEIGTMTAAERNPEA</sequence>
<dbReference type="OrthoDB" id="9804645at2"/>
<proteinExistence type="predicted"/>
<keyword evidence="11" id="KW-0472">Membrane</keyword>
<dbReference type="CDD" id="cd00082">
    <property type="entry name" value="HisKA"/>
    <property type="match status" value="1"/>
</dbReference>
<dbReference type="Proteomes" id="UP000190130">
    <property type="component" value="Unassembled WGS sequence"/>
</dbReference>
<dbReference type="SMART" id="SM00388">
    <property type="entry name" value="HisKA"/>
    <property type="match status" value="1"/>
</dbReference>
<dbReference type="STRING" id="53254.SAMN05660750_01308"/>
<dbReference type="PROSITE" id="PS50109">
    <property type="entry name" value="HIS_KIN"/>
    <property type="match status" value="1"/>
</dbReference>